<evidence type="ECO:0000313" key="3">
    <source>
        <dbReference type="Proteomes" id="UP000288216"/>
    </source>
</evidence>
<evidence type="ECO:0000259" key="1">
    <source>
        <dbReference type="Pfam" id="PF14923"/>
    </source>
</evidence>
<dbReference type="PANTHER" id="PTHR21436:SF2">
    <property type="entry name" value="COILED-COIL DOMAIN-CONTAINING PROTEIN 142"/>
    <property type="match status" value="1"/>
</dbReference>
<sequence length="257" mass="29292">TFSVKALTVFSTNCKRMAIDIFEQTMPVGRQWRINYRSVELPSKPNEYATAAVQTVIGQVLEGIQPLPEDAQTIPLTEALTAFMEAWMDHILRQKIKFSLQGALQLKQDFDIIRDLICSDERQLSSEIRQAVLSLRVFHQVDNAIICLLQQPTRKAYFPSNTWEPFRSCCSSSTRTVDFSHGSLNSLDSLDLRTERTRANFQPKASTGSDLLSKIRATGHPESYLAVNQEEWLALRVDSNRRRNVLRLPCMNKTAEQ</sequence>
<evidence type="ECO:0000313" key="2">
    <source>
        <dbReference type="EMBL" id="GCB78205.1"/>
    </source>
</evidence>
<dbReference type="InterPro" id="IPR055350">
    <property type="entry name" value="CCDC142_C"/>
</dbReference>
<dbReference type="InterPro" id="IPR026700">
    <property type="entry name" value="CCDC142"/>
</dbReference>
<organism evidence="2 3">
    <name type="scientific">Scyliorhinus torazame</name>
    <name type="common">Cloudy catshark</name>
    <name type="synonym">Catulus torazame</name>
    <dbReference type="NCBI Taxonomy" id="75743"/>
    <lineage>
        <taxon>Eukaryota</taxon>
        <taxon>Metazoa</taxon>
        <taxon>Chordata</taxon>
        <taxon>Craniata</taxon>
        <taxon>Vertebrata</taxon>
        <taxon>Chondrichthyes</taxon>
        <taxon>Elasmobranchii</taxon>
        <taxon>Galeomorphii</taxon>
        <taxon>Galeoidea</taxon>
        <taxon>Carcharhiniformes</taxon>
        <taxon>Scyliorhinidae</taxon>
        <taxon>Scyliorhinus</taxon>
    </lineage>
</organism>
<name>A0A401PYJ4_SCYTO</name>
<comment type="caution">
    <text evidence="2">The sequence shown here is derived from an EMBL/GenBank/DDBJ whole genome shotgun (WGS) entry which is preliminary data.</text>
</comment>
<dbReference type="EMBL" id="BFAA01010403">
    <property type="protein sequence ID" value="GCB78205.1"/>
    <property type="molecule type" value="Genomic_DNA"/>
</dbReference>
<dbReference type="AlphaFoldDB" id="A0A401PYJ4"/>
<protein>
    <recommendedName>
        <fullName evidence="1">Coiled-coil protein 142 C-terminal domain-containing protein</fullName>
    </recommendedName>
</protein>
<dbReference type="Pfam" id="PF14923">
    <property type="entry name" value="CCDC142"/>
    <property type="match status" value="1"/>
</dbReference>
<accession>A0A401PYJ4</accession>
<gene>
    <name evidence="2" type="ORF">scyTo_0016798</name>
</gene>
<keyword evidence="3" id="KW-1185">Reference proteome</keyword>
<feature type="domain" description="Coiled-coil protein 142 C-terminal" evidence="1">
    <location>
        <begin position="2"/>
        <end position="233"/>
    </location>
</feature>
<dbReference type="STRING" id="75743.A0A401PYJ4"/>
<dbReference type="PANTHER" id="PTHR21436">
    <property type="entry name" value="COILED-COIL DOMAIN-CONTAINING PROTEIN 142"/>
    <property type="match status" value="1"/>
</dbReference>
<proteinExistence type="predicted"/>
<reference evidence="2 3" key="1">
    <citation type="journal article" date="2018" name="Nat. Ecol. Evol.">
        <title>Shark genomes provide insights into elasmobranch evolution and the origin of vertebrates.</title>
        <authorList>
            <person name="Hara Y"/>
            <person name="Yamaguchi K"/>
            <person name="Onimaru K"/>
            <person name="Kadota M"/>
            <person name="Koyanagi M"/>
            <person name="Keeley SD"/>
            <person name="Tatsumi K"/>
            <person name="Tanaka K"/>
            <person name="Motone F"/>
            <person name="Kageyama Y"/>
            <person name="Nozu R"/>
            <person name="Adachi N"/>
            <person name="Nishimura O"/>
            <person name="Nakagawa R"/>
            <person name="Tanegashima C"/>
            <person name="Kiyatake I"/>
            <person name="Matsumoto R"/>
            <person name="Murakumo K"/>
            <person name="Nishida K"/>
            <person name="Terakita A"/>
            <person name="Kuratani S"/>
            <person name="Sato K"/>
            <person name="Hyodo S Kuraku.S."/>
        </authorList>
    </citation>
    <scope>NUCLEOTIDE SEQUENCE [LARGE SCALE GENOMIC DNA]</scope>
</reference>
<dbReference type="OMA" id="GRQWRIN"/>
<feature type="non-terminal residue" evidence="2">
    <location>
        <position position="1"/>
    </location>
</feature>
<dbReference type="Proteomes" id="UP000288216">
    <property type="component" value="Unassembled WGS sequence"/>
</dbReference>
<dbReference type="OrthoDB" id="6579237at2759"/>